<dbReference type="Gene3D" id="1.25.10.10">
    <property type="entry name" value="Leucine-rich Repeat Variant"/>
    <property type="match status" value="1"/>
</dbReference>
<protein>
    <submittedName>
        <fullName evidence="1">Uncharacterized protein</fullName>
    </submittedName>
</protein>
<dbReference type="Proteomes" id="UP000824782">
    <property type="component" value="Unassembled WGS sequence"/>
</dbReference>
<proteinExistence type="predicted"/>
<comment type="caution">
    <text evidence="1">The sequence shown here is derived from an EMBL/GenBank/DDBJ whole genome shotgun (WGS) entry which is preliminary data.</text>
</comment>
<dbReference type="AlphaFoldDB" id="A0AAV6Z173"/>
<dbReference type="EMBL" id="WNYA01003530">
    <property type="protein sequence ID" value="KAG8543354.1"/>
    <property type="molecule type" value="Genomic_DNA"/>
</dbReference>
<feature type="non-terminal residue" evidence="1">
    <location>
        <position position="1"/>
    </location>
</feature>
<organism evidence="1 2">
    <name type="scientific">Engystomops pustulosus</name>
    <name type="common">Tungara frog</name>
    <name type="synonym">Physalaemus pustulosus</name>
    <dbReference type="NCBI Taxonomy" id="76066"/>
    <lineage>
        <taxon>Eukaryota</taxon>
        <taxon>Metazoa</taxon>
        <taxon>Chordata</taxon>
        <taxon>Craniata</taxon>
        <taxon>Vertebrata</taxon>
        <taxon>Euteleostomi</taxon>
        <taxon>Amphibia</taxon>
        <taxon>Batrachia</taxon>
        <taxon>Anura</taxon>
        <taxon>Neobatrachia</taxon>
        <taxon>Hyloidea</taxon>
        <taxon>Leptodactylidae</taxon>
        <taxon>Leiuperinae</taxon>
        <taxon>Engystomops</taxon>
    </lineage>
</organism>
<evidence type="ECO:0000313" key="2">
    <source>
        <dbReference type="Proteomes" id="UP000824782"/>
    </source>
</evidence>
<dbReference type="InterPro" id="IPR011989">
    <property type="entry name" value="ARM-like"/>
</dbReference>
<gene>
    <name evidence="1" type="ORF">GDO81_024860</name>
</gene>
<keyword evidence="2" id="KW-1185">Reference proteome</keyword>
<name>A0AAV6Z173_ENGPU</name>
<reference evidence="1" key="1">
    <citation type="thesis" date="2020" institute="ProQuest LLC" country="789 East Eisenhower Parkway, Ann Arbor, MI, USA">
        <title>Comparative Genomics and Chromosome Evolution.</title>
        <authorList>
            <person name="Mudd A.B."/>
        </authorList>
    </citation>
    <scope>NUCLEOTIDE SEQUENCE</scope>
    <source>
        <strain evidence="1">237g6f4</strain>
        <tissue evidence="1">Blood</tissue>
    </source>
</reference>
<sequence>EFYEEILSLGYSLTNQSISPQMWQLLGILYEVFQRDCYEYFTDMMPLLHNYITVDTAMLLSNPKHLEIIYTMCKKVSRPIHNHHMTQNVMLCMDG</sequence>
<accession>A0AAV6Z173</accession>
<evidence type="ECO:0000313" key="1">
    <source>
        <dbReference type="EMBL" id="KAG8543354.1"/>
    </source>
</evidence>